<dbReference type="InterPro" id="IPR036291">
    <property type="entry name" value="NAD(P)-bd_dom_sf"/>
</dbReference>
<dbReference type="PANTHER" id="PTHR43725">
    <property type="entry name" value="UDP-GLUCOSE 4-EPIMERASE"/>
    <property type="match status" value="1"/>
</dbReference>
<evidence type="ECO:0000256" key="3">
    <source>
        <dbReference type="ARBA" id="ARBA00001911"/>
    </source>
</evidence>
<dbReference type="GO" id="GO:0003978">
    <property type="term" value="F:UDP-glucose 4-epimerase activity"/>
    <property type="evidence" value="ECO:0007669"/>
    <property type="project" value="UniProtKB-UniRule"/>
</dbReference>
<evidence type="ECO:0000256" key="5">
    <source>
        <dbReference type="ARBA" id="ARBA00023027"/>
    </source>
</evidence>
<dbReference type="NCBIfam" id="TIGR01179">
    <property type="entry name" value="galE"/>
    <property type="match status" value="1"/>
</dbReference>
<evidence type="ECO:0000256" key="6">
    <source>
        <dbReference type="ARBA" id="ARBA00023144"/>
    </source>
</evidence>
<evidence type="ECO:0000313" key="10">
    <source>
        <dbReference type="EMBL" id="KAK5647437.1"/>
    </source>
</evidence>
<dbReference type="GO" id="GO:0003974">
    <property type="term" value="F:UDP-N-acetylglucosamine 4-epimerase activity"/>
    <property type="evidence" value="ECO:0007669"/>
    <property type="project" value="UniProtKB-EC"/>
</dbReference>
<evidence type="ECO:0000259" key="9">
    <source>
        <dbReference type="Pfam" id="PF01370"/>
    </source>
</evidence>
<evidence type="ECO:0000256" key="2">
    <source>
        <dbReference type="ARBA" id="ARBA00000083"/>
    </source>
</evidence>
<comment type="catalytic activity">
    <reaction evidence="1">
        <text>UDP-N-acetyl-alpha-D-glucosamine = UDP-N-acetyl-alpha-D-galactosamine</text>
        <dbReference type="Rhea" id="RHEA:20517"/>
        <dbReference type="ChEBI" id="CHEBI:57705"/>
        <dbReference type="ChEBI" id="CHEBI:67138"/>
        <dbReference type="EC" id="5.1.3.7"/>
    </reaction>
</comment>
<keyword evidence="5 8" id="KW-0520">NAD</keyword>
<comment type="pathway">
    <text evidence="4 8">Carbohydrate metabolism; galactose metabolism.</text>
</comment>
<comment type="subunit">
    <text evidence="8">Homodimer.</text>
</comment>
<dbReference type="GO" id="GO:0005829">
    <property type="term" value="C:cytosol"/>
    <property type="evidence" value="ECO:0007669"/>
    <property type="project" value="TreeGrafter"/>
</dbReference>
<gene>
    <name evidence="10" type="ORF">RI129_002329</name>
</gene>
<dbReference type="SUPFAM" id="SSF51735">
    <property type="entry name" value="NAD(P)-binding Rossmann-fold domains"/>
    <property type="match status" value="1"/>
</dbReference>
<keyword evidence="8" id="KW-0119">Carbohydrate metabolism</keyword>
<keyword evidence="7 8" id="KW-0413">Isomerase</keyword>
<dbReference type="PRINTS" id="PR01713">
    <property type="entry name" value="NUCEPIMERASE"/>
</dbReference>
<sequence length="349" mass="39436">MEETVLITGGAGYIASHVIVELLENNYTVIALDNLRHYYSVNQSEKPECIKRIEQLTGKVVPFYKADISDQSALRNIFKLHKIDVVIHMAALTDVSESIKTPLTYYSNNVVSSITLFEVMKDFNIKKLIFSSSSNVFGTPQVLPVSEDHLTGIRCTNPYGRSKFFVEEILRNVCESDENWQVVVLRYFNPAGAHKSGLIGQNPFGVPNNLIPCIMQVAEGQKERVTVYGSDYDTKDGTCSKDFTHITDIATGHVKALEKLKKLCAENWVAYNLGTGQGYTILEVIEVFSKTINRKIPYEIVNRRKGDLGNIFADITKAKRELNWMPTKTIVDICTDAWKWHSQNRKSNK</sequence>
<reference evidence="10 11" key="1">
    <citation type="journal article" date="2024" name="Insects">
        <title>An Improved Chromosome-Level Genome Assembly of the Firefly Pyrocoelia pectoralis.</title>
        <authorList>
            <person name="Fu X."/>
            <person name="Meyer-Rochow V.B."/>
            <person name="Ballantyne L."/>
            <person name="Zhu X."/>
        </authorList>
    </citation>
    <scope>NUCLEOTIDE SEQUENCE [LARGE SCALE GENOMIC DNA]</scope>
    <source>
        <strain evidence="10">XCY_ONT2</strain>
    </source>
</reference>
<keyword evidence="6" id="KW-0299">Galactose metabolism</keyword>
<evidence type="ECO:0000256" key="1">
    <source>
        <dbReference type="ARBA" id="ARBA00000014"/>
    </source>
</evidence>
<feature type="domain" description="NAD-dependent epimerase/dehydratase" evidence="9">
    <location>
        <begin position="5"/>
        <end position="263"/>
    </location>
</feature>
<dbReference type="EC" id="5.1.3.2" evidence="8"/>
<dbReference type="CDD" id="cd05247">
    <property type="entry name" value="UDP_G4E_1_SDR_e"/>
    <property type="match status" value="1"/>
</dbReference>
<dbReference type="InterPro" id="IPR005886">
    <property type="entry name" value="UDP_G4E"/>
</dbReference>
<dbReference type="Pfam" id="PF01370">
    <property type="entry name" value="Epimerase"/>
    <property type="match status" value="1"/>
</dbReference>
<dbReference type="GO" id="GO:0033499">
    <property type="term" value="P:galactose catabolic process via UDP-galactose, Leloir pathway"/>
    <property type="evidence" value="ECO:0007669"/>
    <property type="project" value="TreeGrafter"/>
</dbReference>
<dbReference type="Proteomes" id="UP001329430">
    <property type="component" value="Chromosome 2"/>
</dbReference>
<organism evidence="10 11">
    <name type="scientific">Pyrocoelia pectoralis</name>
    <dbReference type="NCBI Taxonomy" id="417401"/>
    <lineage>
        <taxon>Eukaryota</taxon>
        <taxon>Metazoa</taxon>
        <taxon>Ecdysozoa</taxon>
        <taxon>Arthropoda</taxon>
        <taxon>Hexapoda</taxon>
        <taxon>Insecta</taxon>
        <taxon>Pterygota</taxon>
        <taxon>Neoptera</taxon>
        <taxon>Endopterygota</taxon>
        <taxon>Coleoptera</taxon>
        <taxon>Polyphaga</taxon>
        <taxon>Elateriformia</taxon>
        <taxon>Elateroidea</taxon>
        <taxon>Lampyridae</taxon>
        <taxon>Lampyrinae</taxon>
        <taxon>Pyrocoelia</taxon>
    </lineage>
</organism>
<comment type="cofactor">
    <cofactor evidence="3 8">
        <name>NAD(+)</name>
        <dbReference type="ChEBI" id="CHEBI:57540"/>
    </cofactor>
</comment>
<comment type="catalytic activity">
    <reaction evidence="2 8">
        <text>UDP-alpha-D-glucose = UDP-alpha-D-galactose</text>
        <dbReference type="Rhea" id="RHEA:22168"/>
        <dbReference type="ChEBI" id="CHEBI:58885"/>
        <dbReference type="ChEBI" id="CHEBI:66914"/>
        <dbReference type="EC" id="5.1.3.2"/>
    </reaction>
</comment>
<dbReference type="EMBL" id="JAVRBK010000002">
    <property type="protein sequence ID" value="KAK5647437.1"/>
    <property type="molecule type" value="Genomic_DNA"/>
</dbReference>
<dbReference type="PANTHER" id="PTHR43725:SF47">
    <property type="entry name" value="UDP-GLUCOSE 4-EPIMERASE"/>
    <property type="match status" value="1"/>
</dbReference>
<evidence type="ECO:0000313" key="11">
    <source>
        <dbReference type="Proteomes" id="UP001329430"/>
    </source>
</evidence>
<name>A0AAN7ZM12_9COLE</name>
<dbReference type="InterPro" id="IPR001509">
    <property type="entry name" value="Epimerase_deHydtase"/>
</dbReference>
<dbReference type="AlphaFoldDB" id="A0AAN7ZM12"/>
<keyword evidence="11" id="KW-1185">Reference proteome</keyword>
<accession>A0AAN7ZM12</accession>
<proteinExistence type="inferred from homology"/>
<comment type="caution">
    <text evidence="10">The sequence shown here is derived from an EMBL/GenBank/DDBJ whole genome shotgun (WGS) entry which is preliminary data.</text>
</comment>
<evidence type="ECO:0000256" key="8">
    <source>
        <dbReference type="RuleBase" id="RU366046"/>
    </source>
</evidence>
<comment type="similarity">
    <text evidence="8">Belongs to the NAD(P)-dependent epimerase/dehydratase family.</text>
</comment>
<evidence type="ECO:0000256" key="4">
    <source>
        <dbReference type="ARBA" id="ARBA00004947"/>
    </source>
</evidence>
<evidence type="ECO:0000256" key="7">
    <source>
        <dbReference type="ARBA" id="ARBA00023235"/>
    </source>
</evidence>
<dbReference type="Gene3D" id="3.40.50.720">
    <property type="entry name" value="NAD(P)-binding Rossmann-like Domain"/>
    <property type="match status" value="1"/>
</dbReference>
<dbReference type="Gene3D" id="3.90.25.10">
    <property type="entry name" value="UDP-galactose 4-epimerase, domain 1"/>
    <property type="match status" value="1"/>
</dbReference>
<protein>
    <recommendedName>
        <fullName evidence="8">UDP-glucose 4-epimerase</fullName>
        <ecNumber evidence="8">5.1.3.2</ecNumber>
    </recommendedName>
</protein>